<dbReference type="Gene3D" id="3.40.50.1000">
    <property type="entry name" value="HAD superfamily/HAD-like"/>
    <property type="match status" value="1"/>
</dbReference>
<reference evidence="2" key="1">
    <citation type="journal article" date="2015" name="Nature">
        <title>Complex archaea that bridge the gap between prokaryotes and eukaryotes.</title>
        <authorList>
            <person name="Spang A."/>
            <person name="Saw J.H."/>
            <person name="Jorgensen S.L."/>
            <person name="Zaremba-Niedzwiedzka K."/>
            <person name="Martijn J."/>
            <person name="Lind A.E."/>
            <person name="van Eijk R."/>
            <person name="Schleper C."/>
            <person name="Guy L."/>
            <person name="Ettema T.J."/>
        </authorList>
    </citation>
    <scope>NUCLEOTIDE SEQUENCE</scope>
</reference>
<dbReference type="SUPFAM" id="SSF56784">
    <property type="entry name" value="HAD-like"/>
    <property type="match status" value="1"/>
</dbReference>
<gene>
    <name evidence="2" type="ORF">LCGC14_2914390</name>
</gene>
<proteinExistence type="predicted"/>
<accession>A0A0F8YCI9</accession>
<dbReference type="AlphaFoldDB" id="A0A0F8YCI9"/>
<dbReference type="InterPro" id="IPR056782">
    <property type="entry name" value="HAD_PNKP"/>
</dbReference>
<dbReference type="InterPro" id="IPR023214">
    <property type="entry name" value="HAD_sf"/>
</dbReference>
<dbReference type="EMBL" id="LAZR01057759">
    <property type="protein sequence ID" value="KKK71390.1"/>
    <property type="molecule type" value="Genomic_DNA"/>
</dbReference>
<dbReference type="Pfam" id="PF25109">
    <property type="entry name" value="HAD_PNKP"/>
    <property type="match status" value="1"/>
</dbReference>
<name>A0A0F8YCI9_9ZZZZ</name>
<protein>
    <recommendedName>
        <fullName evidence="1">Polynucleotide kinase PNKP phosphatase domain-containing protein</fullName>
    </recommendedName>
</protein>
<evidence type="ECO:0000313" key="2">
    <source>
        <dbReference type="EMBL" id="KKK71390.1"/>
    </source>
</evidence>
<feature type="domain" description="Polynucleotide kinase PNKP phosphatase" evidence="1">
    <location>
        <begin position="3"/>
        <end position="136"/>
    </location>
</feature>
<comment type="caution">
    <text evidence="2">The sequence shown here is derived from an EMBL/GenBank/DDBJ whole genome shotgun (WGS) entry which is preliminary data.</text>
</comment>
<sequence length="154" mass="17700">MIICCDIDGVLADVRKYIKEYLPHDWKTYFAHTLKFPPILPIAELLHSANLRNSIYLVTGRPESNRNETLLWLHRFLPLLDILSPELLMRSDKDPRSGTEIKLEWFREIQPDLIIDDSPDTAKAAAAAGFTVLQVHGFRATPNDMVPEDYILEE</sequence>
<dbReference type="InterPro" id="IPR036412">
    <property type="entry name" value="HAD-like_sf"/>
</dbReference>
<evidence type="ECO:0000259" key="1">
    <source>
        <dbReference type="Pfam" id="PF25109"/>
    </source>
</evidence>
<organism evidence="2">
    <name type="scientific">marine sediment metagenome</name>
    <dbReference type="NCBI Taxonomy" id="412755"/>
    <lineage>
        <taxon>unclassified sequences</taxon>
        <taxon>metagenomes</taxon>
        <taxon>ecological metagenomes</taxon>
    </lineage>
</organism>